<dbReference type="Pfam" id="PF00106">
    <property type="entry name" value="adh_short"/>
    <property type="match status" value="1"/>
</dbReference>
<gene>
    <name evidence="2" type="ORF">BKA14_002399</name>
</gene>
<dbReference type="RefSeq" id="WP_221477253.1">
    <property type="nucleotide sequence ID" value="NZ_BOMC01000079.1"/>
</dbReference>
<evidence type="ECO:0000313" key="2">
    <source>
        <dbReference type="EMBL" id="MBB4692251.1"/>
    </source>
</evidence>
<keyword evidence="1" id="KW-0560">Oxidoreductase</keyword>
<dbReference type="PRINTS" id="PR00081">
    <property type="entry name" value="GDHRDH"/>
</dbReference>
<dbReference type="SUPFAM" id="SSF51735">
    <property type="entry name" value="NAD(P)-binding Rossmann-fold domains"/>
    <property type="match status" value="1"/>
</dbReference>
<name>A0A7W7CPD7_9ACTN</name>
<keyword evidence="3" id="KW-1185">Reference proteome</keyword>
<dbReference type="PANTHER" id="PTHR43157:SF31">
    <property type="entry name" value="PHOSPHATIDYLINOSITOL-GLYCAN BIOSYNTHESIS CLASS F PROTEIN"/>
    <property type="match status" value="1"/>
</dbReference>
<accession>A0A7W7CPD7</accession>
<dbReference type="Proteomes" id="UP000542742">
    <property type="component" value="Unassembled WGS sequence"/>
</dbReference>
<protein>
    <submittedName>
        <fullName evidence="2">NAD(P)-dependent dehydrogenase (Short-subunit alcohol dehydrogenase family)</fullName>
    </submittedName>
</protein>
<dbReference type="Gene3D" id="3.40.50.720">
    <property type="entry name" value="NAD(P)-binding Rossmann-like Domain"/>
    <property type="match status" value="1"/>
</dbReference>
<dbReference type="AlphaFoldDB" id="A0A7W7CPD7"/>
<organism evidence="2 3">
    <name type="scientific">Paractinoplanes abujensis</name>
    <dbReference type="NCBI Taxonomy" id="882441"/>
    <lineage>
        <taxon>Bacteria</taxon>
        <taxon>Bacillati</taxon>
        <taxon>Actinomycetota</taxon>
        <taxon>Actinomycetes</taxon>
        <taxon>Micromonosporales</taxon>
        <taxon>Micromonosporaceae</taxon>
        <taxon>Paractinoplanes</taxon>
    </lineage>
</organism>
<dbReference type="GO" id="GO:0016491">
    <property type="term" value="F:oxidoreductase activity"/>
    <property type="evidence" value="ECO:0007669"/>
    <property type="project" value="UniProtKB-KW"/>
</dbReference>
<comment type="caution">
    <text evidence="2">The sequence shown here is derived from an EMBL/GenBank/DDBJ whole genome shotgun (WGS) entry which is preliminary data.</text>
</comment>
<dbReference type="PANTHER" id="PTHR43157">
    <property type="entry name" value="PHOSPHATIDYLINOSITOL-GLYCAN BIOSYNTHESIS CLASS F PROTEIN-RELATED"/>
    <property type="match status" value="1"/>
</dbReference>
<evidence type="ECO:0000256" key="1">
    <source>
        <dbReference type="ARBA" id="ARBA00023002"/>
    </source>
</evidence>
<dbReference type="InterPro" id="IPR002347">
    <property type="entry name" value="SDR_fam"/>
</dbReference>
<dbReference type="InterPro" id="IPR036291">
    <property type="entry name" value="NAD(P)-bd_dom_sf"/>
</dbReference>
<reference evidence="2 3" key="1">
    <citation type="submission" date="2020-08" db="EMBL/GenBank/DDBJ databases">
        <title>Sequencing the genomes of 1000 actinobacteria strains.</title>
        <authorList>
            <person name="Klenk H.-P."/>
        </authorList>
    </citation>
    <scope>NUCLEOTIDE SEQUENCE [LARGE SCALE GENOMIC DNA]</scope>
    <source>
        <strain evidence="2 3">DSM 45518</strain>
    </source>
</reference>
<proteinExistence type="predicted"/>
<evidence type="ECO:0000313" key="3">
    <source>
        <dbReference type="Proteomes" id="UP000542742"/>
    </source>
</evidence>
<dbReference type="EMBL" id="JACHMF010000001">
    <property type="protein sequence ID" value="MBB4692251.1"/>
    <property type="molecule type" value="Genomic_DNA"/>
</dbReference>
<sequence>MPRTVVVTGASSGIGRAAAVALARHGDHVVLLGRDPGRLADAVDAVREAGGRTPAAYRADFAVLDDVRAAGTRIAAEHEHIHVLANNAGLLPAVRPLTADGNDPALQINHLAGFLLTHLLLDRLRAAATPSEPARIITTSSAAEAWGTLDVDVPGRPQHLRWLAYGASKQANILFTVEAARRWTAEHIVPTCYFPGLVRSGFGKSSPSFRLARGLFLTPEQGADTLVWLATDPEALVPGGYFASRSRFRATPRSTSWSRAVRLWAASLAAVL</sequence>